<keyword evidence="8" id="KW-1185">Reference proteome</keyword>
<dbReference type="RefSeq" id="WP_143371740.1">
    <property type="nucleotide sequence ID" value="NZ_VJVZ01000001.1"/>
</dbReference>
<feature type="transmembrane region" description="Helical" evidence="6">
    <location>
        <begin position="240"/>
        <end position="261"/>
    </location>
</feature>
<proteinExistence type="inferred from homology"/>
<reference evidence="7 8" key="1">
    <citation type="submission" date="2019-07" db="EMBL/GenBank/DDBJ databases">
        <title>Flavobacterium sp. nov., isolated from glacier ice.</title>
        <authorList>
            <person name="Liu Q."/>
            <person name="Xin Y.-H."/>
        </authorList>
    </citation>
    <scope>NUCLEOTIDE SEQUENCE [LARGE SCALE GENOMIC DNA]</scope>
    <source>
        <strain evidence="7 8">ZT4R6</strain>
    </source>
</reference>
<evidence type="ECO:0000256" key="6">
    <source>
        <dbReference type="SAM" id="Phobius"/>
    </source>
</evidence>
<dbReference type="AlphaFoldDB" id="A0A552VAL0"/>
<comment type="caution">
    <text evidence="7">The sequence shown here is derived from an EMBL/GenBank/DDBJ whole genome shotgun (WGS) entry which is preliminary data.</text>
</comment>
<feature type="transmembrane region" description="Helical" evidence="6">
    <location>
        <begin position="148"/>
        <end position="167"/>
    </location>
</feature>
<evidence type="ECO:0000256" key="4">
    <source>
        <dbReference type="ARBA" id="ARBA00022989"/>
    </source>
</evidence>
<evidence type="ECO:0000256" key="3">
    <source>
        <dbReference type="ARBA" id="ARBA00022692"/>
    </source>
</evidence>
<dbReference type="Proteomes" id="UP000320643">
    <property type="component" value="Unassembled WGS sequence"/>
</dbReference>
<dbReference type="GO" id="GO:0016020">
    <property type="term" value="C:membrane"/>
    <property type="evidence" value="ECO:0007669"/>
    <property type="project" value="UniProtKB-SubCell"/>
</dbReference>
<evidence type="ECO:0000313" key="7">
    <source>
        <dbReference type="EMBL" id="TRW27512.1"/>
    </source>
</evidence>
<feature type="transmembrane region" description="Helical" evidence="6">
    <location>
        <begin position="6"/>
        <end position="21"/>
    </location>
</feature>
<keyword evidence="3 6" id="KW-0812">Transmembrane</keyword>
<evidence type="ECO:0000313" key="8">
    <source>
        <dbReference type="Proteomes" id="UP000320643"/>
    </source>
</evidence>
<feature type="transmembrane region" description="Helical" evidence="6">
    <location>
        <begin position="95"/>
        <end position="112"/>
    </location>
</feature>
<organism evidence="7 8">
    <name type="scientific">Flavobacterium zepuense</name>
    <dbReference type="NCBI Taxonomy" id="2593302"/>
    <lineage>
        <taxon>Bacteria</taxon>
        <taxon>Pseudomonadati</taxon>
        <taxon>Bacteroidota</taxon>
        <taxon>Flavobacteriia</taxon>
        <taxon>Flavobacteriales</taxon>
        <taxon>Flavobacteriaceae</taxon>
        <taxon>Flavobacterium</taxon>
    </lineage>
</organism>
<evidence type="ECO:0000256" key="5">
    <source>
        <dbReference type="ARBA" id="ARBA00023136"/>
    </source>
</evidence>
<feature type="transmembrane region" description="Helical" evidence="6">
    <location>
        <begin position="118"/>
        <end position="136"/>
    </location>
</feature>
<feature type="transmembrane region" description="Helical" evidence="6">
    <location>
        <begin position="268"/>
        <end position="290"/>
    </location>
</feature>
<dbReference type="PANTHER" id="PTHR32322:SF2">
    <property type="entry name" value="EAMA DOMAIN-CONTAINING PROTEIN"/>
    <property type="match status" value="1"/>
</dbReference>
<dbReference type="EMBL" id="VJVZ01000001">
    <property type="protein sequence ID" value="TRW27512.1"/>
    <property type="molecule type" value="Genomic_DNA"/>
</dbReference>
<feature type="transmembrane region" description="Helical" evidence="6">
    <location>
        <begin position="173"/>
        <end position="196"/>
    </location>
</feature>
<comment type="subcellular location">
    <subcellularLocation>
        <location evidence="1">Membrane</location>
        <topology evidence="1">Multi-pass membrane protein</topology>
    </subcellularLocation>
</comment>
<dbReference type="InterPro" id="IPR037185">
    <property type="entry name" value="EmrE-like"/>
</dbReference>
<comment type="similarity">
    <text evidence="2">Belongs to the EamA transporter family.</text>
</comment>
<protein>
    <submittedName>
        <fullName evidence="7">EamA/RhaT family transporter</fullName>
    </submittedName>
</protein>
<evidence type="ECO:0000256" key="2">
    <source>
        <dbReference type="ARBA" id="ARBA00007362"/>
    </source>
</evidence>
<evidence type="ECO:0000256" key="1">
    <source>
        <dbReference type="ARBA" id="ARBA00004141"/>
    </source>
</evidence>
<keyword evidence="4 6" id="KW-1133">Transmembrane helix</keyword>
<name>A0A552VAL0_9FLAO</name>
<gene>
    <name evidence="7" type="ORF">FMM05_02400</name>
</gene>
<sequence>MIYLILSIICSVAVGVLFKTTRKFAACTTQIVMWNYVFTILLCYLFFSPQLLTEISQLNAGAPWVVYVPLMVLLPSIFLLLAQSIKHVGIVRTDAAQRLSLFIPILAAWFIFKEDFNAIKLAGLAVGFPAILLILYKKGTKEEGRDWLYPALVLFGFGTIDVLFKEIAITSTIGFATSLFIVFSGALVIMLLAVIYEVVFKQIKVSTINFAFGALVGIFNFGNIFFYLKAHQAFAENPSTVFASMNMGVIVLGSMAGIFIFKEKLSKLNYVGIILALCAIVIITISQIYVS</sequence>
<dbReference type="SUPFAM" id="SSF103481">
    <property type="entry name" value="Multidrug resistance efflux transporter EmrE"/>
    <property type="match status" value="2"/>
</dbReference>
<dbReference type="OrthoDB" id="1524053at2"/>
<dbReference type="InterPro" id="IPR050638">
    <property type="entry name" value="AA-Vitamin_Transporters"/>
</dbReference>
<dbReference type="PANTHER" id="PTHR32322">
    <property type="entry name" value="INNER MEMBRANE TRANSPORTER"/>
    <property type="match status" value="1"/>
</dbReference>
<feature type="transmembrane region" description="Helical" evidence="6">
    <location>
        <begin position="33"/>
        <end position="52"/>
    </location>
</feature>
<feature type="transmembrane region" description="Helical" evidence="6">
    <location>
        <begin position="64"/>
        <end position="83"/>
    </location>
</feature>
<feature type="transmembrane region" description="Helical" evidence="6">
    <location>
        <begin position="208"/>
        <end position="228"/>
    </location>
</feature>
<keyword evidence="5 6" id="KW-0472">Membrane</keyword>
<accession>A0A552VAL0</accession>
<dbReference type="Gene3D" id="1.10.3730.20">
    <property type="match status" value="1"/>
</dbReference>